<reference evidence="1 2" key="1">
    <citation type="submission" date="2016-10" db="EMBL/GenBank/DDBJ databases">
        <authorList>
            <person name="de Groot N.N."/>
        </authorList>
    </citation>
    <scope>NUCLEOTIDE SEQUENCE [LARGE SCALE GENOMIC DNA]</scope>
    <source>
        <strain evidence="1 2">CGMCC 4.2026</strain>
    </source>
</reference>
<dbReference type="Proteomes" id="UP000181951">
    <property type="component" value="Unassembled WGS sequence"/>
</dbReference>
<sequence>MRNAPQVETREISDSELDNVSGGISVSGGVQLDGVNDLLYTATSALPSLPVGDVVGLVTGAAGSLSGVTGLAGI</sequence>
<dbReference type="STRING" id="310780.SAMN05216267_102123"/>
<dbReference type="AlphaFoldDB" id="A0A1H8N5U0"/>
<name>A0A1H8N5U0_9ACTN</name>
<evidence type="ECO:0000313" key="2">
    <source>
        <dbReference type="Proteomes" id="UP000181951"/>
    </source>
</evidence>
<proteinExistence type="predicted"/>
<dbReference type="RefSeq" id="WP_075017336.1">
    <property type="nucleotide sequence ID" value="NZ_FODD01000021.1"/>
</dbReference>
<gene>
    <name evidence="1" type="ORF">SAMN05216267_102123</name>
</gene>
<accession>A0A1H8N5U0</accession>
<organism evidence="1 2">
    <name type="scientific">Actinacidiphila rubida</name>
    <dbReference type="NCBI Taxonomy" id="310780"/>
    <lineage>
        <taxon>Bacteria</taxon>
        <taxon>Bacillati</taxon>
        <taxon>Actinomycetota</taxon>
        <taxon>Actinomycetes</taxon>
        <taxon>Kitasatosporales</taxon>
        <taxon>Streptomycetaceae</taxon>
        <taxon>Actinacidiphila</taxon>
    </lineage>
</organism>
<keyword evidence="2" id="KW-1185">Reference proteome</keyword>
<evidence type="ECO:0008006" key="3">
    <source>
        <dbReference type="Google" id="ProtNLM"/>
    </source>
</evidence>
<protein>
    <recommendedName>
        <fullName evidence="3">Type A2 lantipeptide</fullName>
    </recommendedName>
</protein>
<dbReference type="OrthoDB" id="4332947at2"/>
<dbReference type="EMBL" id="FODD01000021">
    <property type="protein sequence ID" value="SEO24964.1"/>
    <property type="molecule type" value="Genomic_DNA"/>
</dbReference>
<evidence type="ECO:0000313" key="1">
    <source>
        <dbReference type="EMBL" id="SEO24964.1"/>
    </source>
</evidence>